<evidence type="ECO:0000256" key="1">
    <source>
        <dbReference type="SAM" id="MobiDB-lite"/>
    </source>
</evidence>
<dbReference type="EMBL" id="WBMR01000096">
    <property type="protein sequence ID" value="KAB2374001.1"/>
    <property type="molecule type" value="Genomic_DNA"/>
</dbReference>
<dbReference type="PANTHER" id="PTHR33371:SF15">
    <property type="entry name" value="LIPOPROTEIN LPRN"/>
    <property type="match status" value="1"/>
</dbReference>
<evidence type="ECO:0000259" key="3">
    <source>
        <dbReference type="Pfam" id="PF02470"/>
    </source>
</evidence>
<dbReference type="InterPro" id="IPR052336">
    <property type="entry name" value="MlaD_Phospholipid_Transporter"/>
</dbReference>
<feature type="compositionally biased region" description="Gly residues" evidence="1">
    <location>
        <begin position="412"/>
        <end position="421"/>
    </location>
</feature>
<evidence type="ECO:0000256" key="2">
    <source>
        <dbReference type="SAM" id="Phobius"/>
    </source>
</evidence>
<proteinExistence type="predicted"/>
<keyword evidence="2" id="KW-0812">Transmembrane</keyword>
<sequence>MSRTPRRRAATATAAGKATSGTVASGTVASGRAGKGRALPRRTKLLGAAALAGVTALSGCSFNGVSSLPLPGGPDLGSNPRTVKIEFANVLDLVPQSVVKVNDVSVGKVTKVDLAGGSAGWHAVVTVKVRGDVNLPDNATATISQTSLLGEKFVQLSPPADQAPTGRLGSGDVIPLSRTGQGTEIEEVLSAMSLLLNGGGIQQVATISHELQAAMSGREGSIRAVLQEVNTFAGTLDTNRAAITRALDSLDRLTGKLSDERKTISDTIDQTGPAITILKRNRADLTKMLVALDKLSRTTTDVIDKSQANFVANLKDLNKILANLNKAGSDLPNALQSLITFPFPPTFANVIEGDYGNVKLTVDLDFNDLAQNLLGGTDLENQIGSGKQMRNMLQVPNVTLPDSPLGSLPQSSGGGAGGLPGLPGATTPAPTPTPTKGAKKTGTAGSGGTKTGALAPAPGDDGLRTLMGGLW</sequence>
<accession>A0A6L3VM74</accession>
<comment type="caution">
    <text evidence="5">The sequence shown here is derived from an EMBL/GenBank/DDBJ whole genome shotgun (WGS) entry which is preliminary data.</text>
</comment>
<dbReference type="Proteomes" id="UP000483004">
    <property type="component" value="Unassembled WGS sequence"/>
</dbReference>
<dbReference type="OrthoDB" id="9774928at2"/>
<dbReference type="RefSeq" id="WP_151543192.1">
    <property type="nucleotide sequence ID" value="NZ_WBMR01000096.1"/>
</dbReference>
<dbReference type="NCBIfam" id="TIGR00996">
    <property type="entry name" value="Mtu_fam_mce"/>
    <property type="match status" value="1"/>
</dbReference>
<feature type="transmembrane region" description="Helical" evidence="2">
    <location>
        <begin position="45"/>
        <end position="65"/>
    </location>
</feature>
<gene>
    <name evidence="5" type="ORF">F9B16_27965</name>
</gene>
<name>A0A6L3VM74_9ACTN</name>
<keyword evidence="6" id="KW-1185">Reference proteome</keyword>
<dbReference type="InterPro" id="IPR024516">
    <property type="entry name" value="Mce_C"/>
</dbReference>
<feature type="domain" description="Mammalian cell entry C-terminal" evidence="4">
    <location>
        <begin position="167"/>
        <end position="338"/>
    </location>
</feature>
<evidence type="ECO:0000313" key="5">
    <source>
        <dbReference type="EMBL" id="KAB2374001.1"/>
    </source>
</evidence>
<dbReference type="Pfam" id="PF02470">
    <property type="entry name" value="MlaD"/>
    <property type="match status" value="1"/>
</dbReference>
<reference evidence="5 6" key="1">
    <citation type="submission" date="2019-09" db="EMBL/GenBank/DDBJ databases">
        <title>Actinomadura physcomitrii sp. nov., a novel actinomycete isolated from moss [Physcomitrium sphaericum (Ludw) Fuernr].</title>
        <authorList>
            <person name="Liu C."/>
            <person name="Zhuang X."/>
        </authorList>
    </citation>
    <scope>NUCLEOTIDE SEQUENCE [LARGE SCALE GENOMIC DNA]</scope>
    <source>
        <strain evidence="5 6">CYP1-1B</strain>
    </source>
</reference>
<protein>
    <submittedName>
        <fullName evidence="5">MCE family protein</fullName>
    </submittedName>
</protein>
<evidence type="ECO:0000259" key="4">
    <source>
        <dbReference type="Pfam" id="PF11887"/>
    </source>
</evidence>
<evidence type="ECO:0000313" key="6">
    <source>
        <dbReference type="Proteomes" id="UP000483004"/>
    </source>
</evidence>
<feature type="compositionally biased region" description="Low complexity" evidence="1">
    <location>
        <begin position="422"/>
        <end position="443"/>
    </location>
</feature>
<dbReference type="InterPro" id="IPR003399">
    <property type="entry name" value="Mce/MlaD"/>
</dbReference>
<feature type="region of interest" description="Disordered" evidence="1">
    <location>
        <begin position="1"/>
        <end position="37"/>
    </location>
</feature>
<dbReference type="GO" id="GO:0005576">
    <property type="term" value="C:extracellular region"/>
    <property type="evidence" value="ECO:0007669"/>
    <property type="project" value="TreeGrafter"/>
</dbReference>
<feature type="compositionally biased region" description="Low complexity" evidence="1">
    <location>
        <begin position="10"/>
        <end position="27"/>
    </location>
</feature>
<dbReference type="Pfam" id="PF11887">
    <property type="entry name" value="Mce4_CUP1"/>
    <property type="match status" value="1"/>
</dbReference>
<dbReference type="AlphaFoldDB" id="A0A6L3VM74"/>
<feature type="domain" description="Mce/MlaD" evidence="3">
    <location>
        <begin position="80"/>
        <end position="159"/>
    </location>
</feature>
<organism evidence="5 6">
    <name type="scientific">Actinomadura montaniterrae</name>
    <dbReference type="NCBI Taxonomy" id="1803903"/>
    <lineage>
        <taxon>Bacteria</taxon>
        <taxon>Bacillati</taxon>
        <taxon>Actinomycetota</taxon>
        <taxon>Actinomycetes</taxon>
        <taxon>Streptosporangiales</taxon>
        <taxon>Thermomonosporaceae</taxon>
        <taxon>Actinomadura</taxon>
    </lineage>
</organism>
<feature type="region of interest" description="Disordered" evidence="1">
    <location>
        <begin position="399"/>
        <end position="471"/>
    </location>
</feature>
<dbReference type="PANTHER" id="PTHR33371">
    <property type="entry name" value="INTERMEMBRANE PHOSPHOLIPID TRANSPORT SYSTEM BINDING PROTEIN MLAD-RELATED"/>
    <property type="match status" value="1"/>
</dbReference>
<keyword evidence="2" id="KW-0472">Membrane</keyword>
<dbReference type="InterPro" id="IPR005693">
    <property type="entry name" value="Mce"/>
</dbReference>
<keyword evidence="2" id="KW-1133">Transmembrane helix</keyword>